<dbReference type="EMBL" id="KZ293649">
    <property type="protein sequence ID" value="PBK97449.1"/>
    <property type="molecule type" value="Genomic_DNA"/>
</dbReference>
<name>A0A2H3DQE7_ARMGA</name>
<dbReference type="OMA" id="ILTTCEP"/>
<feature type="non-terminal residue" evidence="1">
    <location>
        <position position="60"/>
    </location>
</feature>
<reference evidence="2" key="1">
    <citation type="journal article" date="2017" name="Nat. Ecol. Evol.">
        <title>Genome expansion and lineage-specific genetic innovations in the forest pathogenic fungi Armillaria.</title>
        <authorList>
            <person name="Sipos G."/>
            <person name="Prasanna A.N."/>
            <person name="Walter M.C."/>
            <person name="O'Connor E."/>
            <person name="Balint B."/>
            <person name="Krizsan K."/>
            <person name="Kiss B."/>
            <person name="Hess J."/>
            <person name="Varga T."/>
            <person name="Slot J."/>
            <person name="Riley R."/>
            <person name="Boka B."/>
            <person name="Rigling D."/>
            <person name="Barry K."/>
            <person name="Lee J."/>
            <person name="Mihaltcheva S."/>
            <person name="LaButti K."/>
            <person name="Lipzen A."/>
            <person name="Waldron R."/>
            <person name="Moloney N.M."/>
            <person name="Sperisen C."/>
            <person name="Kredics L."/>
            <person name="Vagvoelgyi C."/>
            <person name="Patrignani A."/>
            <person name="Fitzpatrick D."/>
            <person name="Nagy I."/>
            <person name="Doyle S."/>
            <person name="Anderson J.B."/>
            <person name="Grigoriev I.V."/>
            <person name="Gueldener U."/>
            <person name="Muensterkoetter M."/>
            <person name="Nagy L.G."/>
        </authorList>
    </citation>
    <scope>NUCLEOTIDE SEQUENCE [LARGE SCALE GENOMIC DNA]</scope>
    <source>
        <strain evidence="2">Ar21-2</strain>
    </source>
</reference>
<sequence length="60" mass="6889">MKTGHQLRRLFVTILTCCAPSDPAGLWNEFRHYITDNIVPKLHTLGITNPSLDDRYDYGL</sequence>
<dbReference type="OrthoDB" id="1728974at2759"/>
<accession>A0A2H3DQE7</accession>
<organism evidence="1 2">
    <name type="scientific">Armillaria gallica</name>
    <name type="common">Bulbous honey fungus</name>
    <name type="synonym">Armillaria bulbosa</name>
    <dbReference type="NCBI Taxonomy" id="47427"/>
    <lineage>
        <taxon>Eukaryota</taxon>
        <taxon>Fungi</taxon>
        <taxon>Dikarya</taxon>
        <taxon>Basidiomycota</taxon>
        <taxon>Agaricomycotina</taxon>
        <taxon>Agaricomycetes</taxon>
        <taxon>Agaricomycetidae</taxon>
        <taxon>Agaricales</taxon>
        <taxon>Marasmiineae</taxon>
        <taxon>Physalacriaceae</taxon>
        <taxon>Armillaria</taxon>
    </lineage>
</organism>
<evidence type="ECO:0000313" key="2">
    <source>
        <dbReference type="Proteomes" id="UP000217790"/>
    </source>
</evidence>
<dbReference type="AlphaFoldDB" id="A0A2H3DQE7"/>
<proteinExistence type="predicted"/>
<dbReference type="InParanoid" id="A0A2H3DQE7"/>
<gene>
    <name evidence="1" type="ORF">ARMGADRAFT_877817</name>
</gene>
<evidence type="ECO:0000313" key="1">
    <source>
        <dbReference type="EMBL" id="PBK97449.1"/>
    </source>
</evidence>
<keyword evidence="2" id="KW-1185">Reference proteome</keyword>
<protein>
    <submittedName>
        <fullName evidence="1">Uncharacterized protein</fullName>
    </submittedName>
</protein>
<dbReference type="STRING" id="47427.A0A2H3DQE7"/>
<dbReference type="Proteomes" id="UP000217790">
    <property type="component" value="Unassembled WGS sequence"/>
</dbReference>